<evidence type="ECO:0000313" key="2">
    <source>
        <dbReference type="EMBL" id="KAB7497689.1"/>
    </source>
</evidence>
<keyword evidence="3" id="KW-1185">Reference proteome</keyword>
<organism evidence="2 3">
    <name type="scientific">Armadillidium nasatum</name>
    <dbReference type="NCBI Taxonomy" id="96803"/>
    <lineage>
        <taxon>Eukaryota</taxon>
        <taxon>Metazoa</taxon>
        <taxon>Ecdysozoa</taxon>
        <taxon>Arthropoda</taxon>
        <taxon>Crustacea</taxon>
        <taxon>Multicrustacea</taxon>
        <taxon>Malacostraca</taxon>
        <taxon>Eumalacostraca</taxon>
        <taxon>Peracarida</taxon>
        <taxon>Isopoda</taxon>
        <taxon>Oniscidea</taxon>
        <taxon>Crinocheta</taxon>
        <taxon>Armadillidiidae</taxon>
        <taxon>Armadillidium</taxon>
    </lineage>
</organism>
<proteinExistence type="predicted"/>
<dbReference type="AlphaFoldDB" id="A0A5N5SVI9"/>
<gene>
    <name evidence="2" type="ORF">Anas_01344</name>
</gene>
<protein>
    <recommendedName>
        <fullName evidence="1">Tudor domain-containing protein</fullName>
    </recommendedName>
</protein>
<dbReference type="InterPro" id="IPR002999">
    <property type="entry name" value="Tudor"/>
</dbReference>
<dbReference type="Gene3D" id="2.30.30.140">
    <property type="match status" value="1"/>
</dbReference>
<dbReference type="EMBL" id="SEYY01020015">
    <property type="protein sequence ID" value="KAB7497689.1"/>
    <property type="molecule type" value="Genomic_DNA"/>
</dbReference>
<accession>A0A5N5SVI9</accession>
<reference evidence="2 3" key="1">
    <citation type="journal article" date="2019" name="PLoS Biol.">
        <title>Sex chromosomes control vertical transmission of feminizing Wolbachia symbionts in an isopod.</title>
        <authorList>
            <person name="Becking T."/>
            <person name="Chebbi M.A."/>
            <person name="Giraud I."/>
            <person name="Moumen B."/>
            <person name="Laverre T."/>
            <person name="Caubet Y."/>
            <person name="Peccoud J."/>
            <person name="Gilbert C."/>
            <person name="Cordaux R."/>
        </authorList>
    </citation>
    <scope>NUCLEOTIDE SEQUENCE [LARGE SCALE GENOMIC DNA]</scope>
    <source>
        <strain evidence="2">ANa2</strain>
        <tissue evidence="2">Whole body excluding digestive tract and cuticle</tissue>
    </source>
</reference>
<dbReference type="CDD" id="cd20379">
    <property type="entry name" value="Tudor_dTUD-like"/>
    <property type="match status" value="1"/>
</dbReference>
<feature type="domain" description="Tudor" evidence="1">
    <location>
        <begin position="57"/>
        <end position="140"/>
    </location>
</feature>
<dbReference type="SUPFAM" id="SSF63748">
    <property type="entry name" value="Tudor/PWWP/MBT"/>
    <property type="match status" value="1"/>
</dbReference>
<dbReference type="Proteomes" id="UP000326759">
    <property type="component" value="Unassembled WGS sequence"/>
</dbReference>
<evidence type="ECO:0000313" key="3">
    <source>
        <dbReference type="Proteomes" id="UP000326759"/>
    </source>
</evidence>
<comment type="caution">
    <text evidence="2">The sequence shown here is derived from an EMBL/GenBank/DDBJ whole genome shotgun (WGS) entry which is preliminary data.</text>
</comment>
<sequence>MFYPKIRLDNSQITKTIKASILSEVSENFKEEVEGNCVWDEPYVTFQIDYFKNVLTFPIEVGEVYSTSNFYVLIKSFSSKLDELTLEMENFYLRNGNMSRWTIKNPDILFEQLVAVYYEEENTFYRGTIITISGVDNVQVVLYNILNITLKTKVFS</sequence>
<dbReference type="Pfam" id="PF00567">
    <property type="entry name" value="TUDOR"/>
    <property type="match status" value="1"/>
</dbReference>
<name>A0A5N5SVI9_9CRUS</name>
<evidence type="ECO:0000259" key="1">
    <source>
        <dbReference type="Pfam" id="PF00567"/>
    </source>
</evidence>